<proteinExistence type="predicted"/>
<dbReference type="RefSeq" id="WP_141168932.1">
    <property type="nucleotide sequence ID" value="NZ_CP041185.1"/>
</dbReference>
<name>A0A4Y6RAS7_9BURK</name>
<dbReference type="Proteomes" id="UP000316665">
    <property type="component" value="Chromosome"/>
</dbReference>
<sequence length="296" mass="33130">MIFIDAIDATIDQKVKSVCAPLFATGQFLQNGHNEATINATVTFVKFESRIYAVTCHHVLSAFLSQALKTGRRIAPSIHSGRSIHQFHAYGPQGQYRWTFNSCRDFPSNDNINDQRKLAELERRNLERPDIAIADLTDTWNTISTLRNADAINLNDWVEPDWSVIQPVWMAYGFPDGHKYQTDDKIAAPMPRIAVELASSIPSPDKPTYTLCSTLTSEHGWGFSGISGGPVLVAHATEDRYAYVGITYEGAPSAKSLEKNSETFIDEKDIVLKGYQLTPTIFREWLTQLKFGVELS</sequence>
<accession>A0A4Y6RAS7</accession>
<dbReference type="KEGG" id="jas:FJQ89_02715"/>
<evidence type="ECO:0000313" key="1">
    <source>
        <dbReference type="EMBL" id="QDG69445.1"/>
    </source>
</evidence>
<protein>
    <recommendedName>
        <fullName evidence="3">Trypsin-like peptidase domain-containing protein</fullName>
    </recommendedName>
</protein>
<evidence type="ECO:0008006" key="3">
    <source>
        <dbReference type="Google" id="ProtNLM"/>
    </source>
</evidence>
<organism evidence="1 2">
    <name type="scientific">Janthinobacterium tructae</name>
    <dbReference type="NCBI Taxonomy" id="2590869"/>
    <lineage>
        <taxon>Bacteria</taxon>
        <taxon>Pseudomonadati</taxon>
        <taxon>Pseudomonadota</taxon>
        <taxon>Betaproteobacteria</taxon>
        <taxon>Burkholderiales</taxon>
        <taxon>Oxalobacteraceae</taxon>
        <taxon>Janthinobacterium</taxon>
    </lineage>
</organism>
<keyword evidence="2" id="KW-1185">Reference proteome</keyword>
<gene>
    <name evidence="1" type="ORF">FJQ89_02715</name>
</gene>
<reference evidence="1 2" key="1">
    <citation type="submission" date="2019-06" db="EMBL/GenBank/DDBJ databases">
        <title>Complete genome sequence of Janthinobacterium sp. SNU WT3 isolated from diseased rainbow trout.</title>
        <authorList>
            <person name="Oh W.T."/>
            <person name="Park S.C."/>
        </authorList>
    </citation>
    <scope>NUCLEOTIDE SEQUENCE [LARGE SCALE GENOMIC DNA]</scope>
    <source>
        <strain evidence="1 2">SNU WT3</strain>
    </source>
</reference>
<dbReference type="EMBL" id="CP041185">
    <property type="protein sequence ID" value="QDG69445.1"/>
    <property type="molecule type" value="Genomic_DNA"/>
</dbReference>
<dbReference type="OrthoDB" id="9178216at2"/>
<dbReference type="AlphaFoldDB" id="A0A4Y6RAS7"/>
<evidence type="ECO:0000313" key="2">
    <source>
        <dbReference type="Proteomes" id="UP000316665"/>
    </source>
</evidence>